<name>A0A372NZW9_9SPHI</name>
<organism evidence="1 2">
    <name type="scientific">Mucilaginibacter conchicola</name>
    <dbReference type="NCBI Taxonomy" id="2303333"/>
    <lineage>
        <taxon>Bacteria</taxon>
        <taxon>Pseudomonadati</taxon>
        <taxon>Bacteroidota</taxon>
        <taxon>Sphingobacteriia</taxon>
        <taxon>Sphingobacteriales</taxon>
        <taxon>Sphingobacteriaceae</taxon>
        <taxon>Mucilaginibacter</taxon>
    </lineage>
</organism>
<gene>
    <name evidence="1" type="ORF">D0C36_09155</name>
</gene>
<dbReference type="EMBL" id="QWDC01000001">
    <property type="protein sequence ID" value="RFZ95666.1"/>
    <property type="molecule type" value="Genomic_DNA"/>
</dbReference>
<keyword evidence="2" id="KW-1185">Reference proteome</keyword>
<comment type="caution">
    <text evidence="1">The sequence shown here is derived from an EMBL/GenBank/DDBJ whole genome shotgun (WGS) entry which is preliminary data.</text>
</comment>
<dbReference type="RefSeq" id="WP_117391216.1">
    <property type="nucleotide sequence ID" value="NZ_QWDC01000001.1"/>
</dbReference>
<reference evidence="1 2" key="1">
    <citation type="submission" date="2018-08" db="EMBL/GenBank/DDBJ databases">
        <title>Mucilaginibacter sp. MYSH2.</title>
        <authorList>
            <person name="Seo T."/>
        </authorList>
    </citation>
    <scope>NUCLEOTIDE SEQUENCE [LARGE SCALE GENOMIC DNA]</scope>
    <source>
        <strain evidence="1 2">MYSH2</strain>
    </source>
</reference>
<dbReference type="AlphaFoldDB" id="A0A372NZW9"/>
<sequence>MFEKLFMLVKNNAGKAVIENPVILEKDRDAVMNDASSSIIEVLKNQMDSGKLKDLVKYFQYPSIYQNPLIDSAVNRFTNKLNNYYNITIEKATEIAHDLIPPVMQEMIKQSKQEEKNNDFSLSAILTKLSGNMDMTPLLQQLRIA</sequence>
<accession>A0A372NZW9</accession>
<dbReference type="Proteomes" id="UP000264217">
    <property type="component" value="Unassembled WGS sequence"/>
</dbReference>
<dbReference type="OrthoDB" id="982085at2"/>
<evidence type="ECO:0000313" key="1">
    <source>
        <dbReference type="EMBL" id="RFZ95666.1"/>
    </source>
</evidence>
<protein>
    <submittedName>
        <fullName evidence="1">Uncharacterized protein</fullName>
    </submittedName>
</protein>
<proteinExistence type="predicted"/>
<evidence type="ECO:0000313" key="2">
    <source>
        <dbReference type="Proteomes" id="UP000264217"/>
    </source>
</evidence>